<dbReference type="PANTHER" id="PTHR30386:SF17">
    <property type="entry name" value="ALKALINE PROTEASE SECRETION PROTEIN APRE"/>
    <property type="match status" value="1"/>
</dbReference>
<evidence type="ECO:0000259" key="12">
    <source>
        <dbReference type="Pfam" id="PF26002"/>
    </source>
</evidence>
<dbReference type="InterPro" id="IPR050739">
    <property type="entry name" value="MFP"/>
</dbReference>
<keyword evidence="3 9" id="KW-0813">Transport</keyword>
<evidence type="ECO:0000313" key="14">
    <source>
        <dbReference type="Proteomes" id="UP000646478"/>
    </source>
</evidence>
<dbReference type="InterPro" id="IPR058781">
    <property type="entry name" value="HH_AprE-like"/>
</dbReference>
<feature type="coiled-coil region" evidence="10">
    <location>
        <begin position="90"/>
        <end position="124"/>
    </location>
</feature>
<reference evidence="13" key="1">
    <citation type="journal article" date="2014" name="Int. J. Syst. Evol. Microbiol.">
        <title>Complete genome sequence of Corynebacterium casei LMG S-19264T (=DSM 44701T), isolated from a smear-ripened cheese.</title>
        <authorList>
            <consortium name="US DOE Joint Genome Institute (JGI-PGF)"/>
            <person name="Walter F."/>
            <person name="Albersmeier A."/>
            <person name="Kalinowski J."/>
            <person name="Ruckert C."/>
        </authorList>
    </citation>
    <scope>NUCLEOTIDE SEQUENCE</scope>
    <source>
        <strain evidence="13">CGMCC 1.15082</strain>
    </source>
</reference>
<evidence type="ECO:0000256" key="7">
    <source>
        <dbReference type="ARBA" id="ARBA00022989"/>
    </source>
</evidence>
<accession>A0A916S784</accession>
<reference evidence="13" key="2">
    <citation type="submission" date="2020-09" db="EMBL/GenBank/DDBJ databases">
        <authorList>
            <person name="Sun Q."/>
            <person name="Zhou Y."/>
        </authorList>
    </citation>
    <scope>NUCLEOTIDE SEQUENCE</scope>
    <source>
        <strain evidence="13">CGMCC 1.15082</strain>
    </source>
</reference>
<dbReference type="GO" id="GO:0005886">
    <property type="term" value="C:plasma membrane"/>
    <property type="evidence" value="ECO:0007669"/>
    <property type="project" value="UniProtKB-SubCell"/>
</dbReference>
<dbReference type="RefSeq" id="WP_188822872.1">
    <property type="nucleotide sequence ID" value="NZ_BMHH01000004.1"/>
</dbReference>
<feature type="transmembrane region" description="Helical" evidence="9">
    <location>
        <begin position="20"/>
        <end position="38"/>
    </location>
</feature>
<dbReference type="Pfam" id="PF25994">
    <property type="entry name" value="HH_AprE"/>
    <property type="match status" value="1"/>
</dbReference>
<dbReference type="PRINTS" id="PR01490">
    <property type="entry name" value="RTXTOXIND"/>
</dbReference>
<dbReference type="Gene3D" id="2.40.50.100">
    <property type="match status" value="1"/>
</dbReference>
<dbReference type="EMBL" id="BMHH01000004">
    <property type="protein sequence ID" value="GGA87703.1"/>
    <property type="molecule type" value="Genomic_DNA"/>
</dbReference>
<evidence type="ECO:0000256" key="4">
    <source>
        <dbReference type="ARBA" id="ARBA00022475"/>
    </source>
</evidence>
<dbReference type="AlphaFoldDB" id="A0A916S784"/>
<evidence type="ECO:0000256" key="1">
    <source>
        <dbReference type="ARBA" id="ARBA00004377"/>
    </source>
</evidence>
<feature type="domain" description="AprE-like beta-barrel" evidence="12">
    <location>
        <begin position="325"/>
        <end position="414"/>
    </location>
</feature>
<evidence type="ECO:0000259" key="11">
    <source>
        <dbReference type="Pfam" id="PF25994"/>
    </source>
</evidence>
<comment type="similarity">
    <text evidence="2 9">Belongs to the membrane fusion protein (MFP) (TC 8.A.1) family.</text>
</comment>
<keyword evidence="4 9" id="KW-1003">Cell membrane</keyword>
<keyword evidence="7 9" id="KW-1133">Transmembrane helix</keyword>
<comment type="caution">
    <text evidence="13">The sequence shown here is derived from an EMBL/GenBank/DDBJ whole genome shotgun (WGS) entry which is preliminary data.</text>
</comment>
<evidence type="ECO:0000256" key="3">
    <source>
        <dbReference type="ARBA" id="ARBA00022448"/>
    </source>
</evidence>
<evidence type="ECO:0000256" key="5">
    <source>
        <dbReference type="ARBA" id="ARBA00022519"/>
    </source>
</evidence>
<sequence length="437" mass="48011">MPGVDGKGDVARSIRRHLMAGLLASVMLVGGAGAWATVTNLSGAVVATGHFVVDSYVKKIQHPTGGVVGEIRVHEGDSVKAGDLLIRLDATQTQARLAIVTKRLDELTARLARLEAERDDLPRILFPDWLLARRDAPDVAAAIRSETRLFEFRRQSREGRKAQLRERIEQFEHEMEGLKAQELAYAQGLAVLDKEIAALTGLREQGFVSDQRLNALKTQAATFGGERGEKIAFQAQTAGRISETKLQILQIDQDLKTEVGQELREVQAQIGEFIERKVAAEDELKRIDILAPQSGIVHQLSVHTVGGVVPPGDPMMLIVPKGEELALEVQMQPKDIDQIQLGHKAVLRLSAFSQRTTPELNGHVSRIAADLTTDQRTGAAYYLVRVSIPAAELEKLDGLQLMPGMPAEAFIQTGERTALSYLIKPLSDQINRAFREE</sequence>
<evidence type="ECO:0000256" key="10">
    <source>
        <dbReference type="SAM" id="Coils"/>
    </source>
</evidence>
<keyword evidence="6 9" id="KW-0812">Transmembrane</keyword>
<evidence type="ECO:0000256" key="2">
    <source>
        <dbReference type="ARBA" id="ARBA00009477"/>
    </source>
</evidence>
<keyword evidence="5 9" id="KW-0997">Cell inner membrane</keyword>
<evidence type="ECO:0000256" key="8">
    <source>
        <dbReference type="ARBA" id="ARBA00023136"/>
    </source>
</evidence>
<feature type="coiled-coil region" evidence="10">
    <location>
        <begin position="154"/>
        <end position="181"/>
    </location>
</feature>
<evidence type="ECO:0000256" key="9">
    <source>
        <dbReference type="RuleBase" id="RU365093"/>
    </source>
</evidence>
<dbReference type="Proteomes" id="UP000646478">
    <property type="component" value="Unassembled WGS sequence"/>
</dbReference>
<dbReference type="InterPro" id="IPR058982">
    <property type="entry name" value="Beta-barrel_AprE"/>
</dbReference>
<evidence type="ECO:0000313" key="13">
    <source>
        <dbReference type="EMBL" id="GGA87703.1"/>
    </source>
</evidence>
<keyword evidence="14" id="KW-1185">Reference proteome</keyword>
<dbReference type="GO" id="GO:0015031">
    <property type="term" value="P:protein transport"/>
    <property type="evidence" value="ECO:0007669"/>
    <property type="project" value="InterPro"/>
</dbReference>
<keyword evidence="8 9" id="KW-0472">Membrane</keyword>
<organism evidence="13 14">
    <name type="scientific">Brucella endophytica</name>
    <dbReference type="NCBI Taxonomy" id="1963359"/>
    <lineage>
        <taxon>Bacteria</taxon>
        <taxon>Pseudomonadati</taxon>
        <taxon>Pseudomonadota</taxon>
        <taxon>Alphaproteobacteria</taxon>
        <taxon>Hyphomicrobiales</taxon>
        <taxon>Brucellaceae</taxon>
        <taxon>Brucella/Ochrobactrum group</taxon>
        <taxon>Brucella</taxon>
    </lineage>
</organism>
<dbReference type="Gene3D" id="2.40.30.170">
    <property type="match status" value="1"/>
</dbReference>
<name>A0A916S784_9HYPH</name>
<dbReference type="PANTHER" id="PTHR30386">
    <property type="entry name" value="MEMBRANE FUSION SUBUNIT OF EMRAB-TOLC MULTIDRUG EFFLUX PUMP"/>
    <property type="match status" value="1"/>
</dbReference>
<keyword evidence="10" id="KW-0175">Coiled coil</keyword>
<dbReference type="NCBIfam" id="TIGR01843">
    <property type="entry name" value="type_I_hlyD"/>
    <property type="match status" value="1"/>
</dbReference>
<proteinExistence type="inferred from homology"/>
<dbReference type="Pfam" id="PF26002">
    <property type="entry name" value="Beta-barrel_AprE"/>
    <property type="match status" value="1"/>
</dbReference>
<protein>
    <recommendedName>
        <fullName evidence="9">Membrane fusion protein (MFP) family protein</fullName>
    </recommendedName>
</protein>
<feature type="domain" description="AprE-like long alpha-helical hairpin" evidence="11">
    <location>
        <begin position="94"/>
        <end position="283"/>
    </location>
</feature>
<evidence type="ECO:0000256" key="6">
    <source>
        <dbReference type="ARBA" id="ARBA00022692"/>
    </source>
</evidence>
<comment type="subcellular location">
    <subcellularLocation>
        <location evidence="1 9">Cell inner membrane</location>
        <topology evidence="1 9">Single-pass membrane protein</topology>
    </subcellularLocation>
</comment>
<dbReference type="InterPro" id="IPR010129">
    <property type="entry name" value="T1SS_HlyD"/>
</dbReference>
<gene>
    <name evidence="13" type="primary">prsE2</name>
    <name evidence="13" type="ORF">GCM10011491_14280</name>
</gene>